<dbReference type="SMART" id="SM00494">
    <property type="entry name" value="ChtBD2"/>
    <property type="match status" value="4"/>
</dbReference>
<evidence type="ECO:0000259" key="8">
    <source>
        <dbReference type="PROSITE" id="PS50940"/>
    </source>
</evidence>
<evidence type="ECO:0000256" key="2">
    <source>
        <dbReference type="ARBA" id="ARBA00022729"/>
    </source>
</evidence>
<dbReference type="OMA" id="VAHEHCT"/>
<keyword evidence="1" id="KW-0147">Chitin-binding</keyword>
<evidence type="ECO:0000256" key="7">
    <source>
        <dbReference type="SAM" id="SignalP"/>
    </source>
</evidence>
<dbReference type="STRING" id="6832.A0A553ND71"/>
<feature type="region of interest" description="Disordered" evidence="6">
    <location>
        <begin position="347"/>
        <end position="430"/>
    </location>
</feature>
<protein>
    <recommendedName>
        <fullName evidence="8">Chitin-binding type-2 domain-containing protein</fullName>
    </recommendedName>
</protein>
<feature type="domain" description="Chitin-binding type-2" evidence="8">
    <location>
        <begin position="240"/>
        <end position="296"/>
    </location>
</feature>
<dbReference type="GO" id="GO:0005576">
    <property type="term" value="C:extracellular region"/>
    <property type="evidence" value="ECO:0007669"/>
    <property type="project" value="InterPro"/>
</dbReference>
<proteinExistence type="predicted"/>
<sequence length="430" mass="48383">MENFKAKLLLLFSILVSATSGQQDQLGARLSGLQSNQRRSDSLDTIQQRNFLETNDYEYVEDVSAPRQRLRTPSSSSSSRPNGFTNNSPLSAVSDCRSKTRHRPHEKYCDLYYHTTGCDDGQALLRSCPNGLVFTGTGRPGLMGVCDYPHNVECQGTKHMSAQVQVEQENPCQVKSKTVSDATYCDRYWECNQGDQELYDCPNGLVWVGKNRGIADGCDYPWRNPTICKNKDLANPRISTEHCDWLYGIFGHETSCTRYWTCWNGTATEQFCIGGLLYNEETHACDWPQNVVGCQKHPLCKDDPNGNVRLGKSCNRYWSCQGGYPRLQRCPAMLVFNHQLKRCVNPPTDDCSVPEQQPEEEDDGNDNNNSNNNNNNNNNDGEGNGQGNRRNQNNQDKRRGGDGQPRLSQQQLPKNFQLPEGATLLSRPSS</sequence>
<feature type="region of interest" description="Disordered" evidence="6">
    <location>
        <begin position="63"/>
        <end position="98"/>
    </location>
</feature>
<keyword evidence="10" id="KW-1185">Reference proteome</keyword>
<dbReference type="Proteomes" id="UP000318571">
    <property type="component" value="Chromosome 10"/>
</dbReference>
<keyword evidence="2 7" id="KW-0732">Signal</keyword>
<feature type="domain" description="Chitin-binding type-2" evidence="8">
    <location>
        <begin position="169"/>
        <end position="230"/>
    </location>
</feature>
<feature type="chain" id="PRO_5021803753" description="Chitin-binding type-2 domain-containing protein" evidence="7">
    <location>
        <begin position="22"/>
        <end position="430"/>
    </location>
</feature>
<dbReference type="EMBL" id="VCGU01000458">
    <property type="protein sequence ID" value="TRY63299.1"/>
    <property type="molecule type" value="Genomic_DNA"/>
</dbReference>
<dbReference type="PANTHER" id="PTHR23301:SF108">
    <property type="entry name" value="OBSTRACTOR D"/>
    <property type="match status" value="1"/>
</dbReference>
<dbReference type="AlphaFoldDB" id="A0A553ND71"/>
<dbReference type="Pfam" id="PF01607">
    <property type="entry name" value="CBM_14"/>
    <property type="match status" value="3"/>
</dbReference>
<keyword evidence="3" id="KW-0677">Repeat</keyword>
<evidence type="ECO:0000256" key="6">
    <source>
        <dbReference type="SAM" id="MobiDB-lite"/>
    </source>
</evidence>
<gene>
    <name evidence="9" type="ORF">TCAL_11320</name>
</gene>
<evidence type="ECO:0000256" key="1">
    <source>
        <dbReference type="ARBA" id="ARBA00022669"/>
    </source>
</evidence>
<dbReference type="GO" id="GO:0008061">
    <property type="term" value="F:chitin binding"/>
    <property type="evidence" value="ECO:0007669"/>
    <property type="project" value="UniProtKB-KW"/>
</dbReference>
<evidence type="ECO:0000256" key="5">
    <source>
        <dbReference type="ARBA" id="ARBA00023180"/>
    </source>
</evidence>
<reference evidence="9 10" key="1">
    <citation type="journal article" date="2018" name="Nat. Ecol. Evol.">
        <title>Genomic signatures of mitonuclear coevolution across populations of Tigriopus californicus.</title>
        <authorList>
            <person name="Barreto F.S."/>
            <person name="Watson E.T."/>
            <person name="Lima T.G."/>
            <person name="Willett C.S."/>
            <person name="Edmands S."/>
            <person name="Li W."/>
            <person name="Burton R.S."/>
        </authorList>
    </citation>
    <scope>NUCLEOTIDE SEQUENCE [LARGE SCALE GENOMIC DNA]</scope>
    <source>
        <strain evidence="9 10">San Diego</strain>
    </source>
</reference>
<dbReference type="PANTHER" id="PTHR23301">
    <property type="entry name" value="CHITIN BINDING PERITROPHIN-A"/>
    <property type="match status" value="1"/>
</dbReference>
<name>A0A553ND71_TIGCA</name>
<evidence type="ECO:0000256" key="4">
    <source>
        <dbReference type="ARBA" id="ARBA00023157"/>
    </source>
</evidence>
<dbReference type="PROSITE" id="PS50940">
    <property type="entry name" value="CHIT_BIND_II"/>
    <property type="match status" value="4"/>
</dbReference>
<feature type="domain" description="Chitin-binding type-2" evidence="8">
    <location>
        <begin position="93"/>
        <end position="156"/>
    </location>
</feature>
<dbReference type="Gene3D" id="2.170.140.10">
    <property type="entry name" value="Chitin binding domain"/>
    <property type="match status" value="4"/>
</dbReference>
<feature type="domain" description="Chitin-binding type-2" evidence="8">
    <location>
        <begin position="297"/>
        <end position="353"/>
    </location>
</feature>
<feature type="compositionally biased region" description="Low complexity" evidence="6">
    <location>
        <begin position="366"/>
        <end position="394"/>
    </location>
</feature>
<dbReference type="SUPFAM" id="SSF57625">
    <property type="entry name" value="Invertebrate chitin-binding proteins"/>
    <property type="match status" value="4"/>
</dbReference>
<evidence type="ECO:0000256" key="3">
    <source>
        <dbReference type="ARBA" id="ARBA00022737"/>
    </source>
</evidence>
<evidence type="ECO:0000313" key="10">
    <source>
        <dbReference type="Proteomes" id="UP000318571"/>
    </source>
</evidence>
<comment type="caution">
    <text evidence="9">The sequence shown here is derived from an EMBL/GenBank/DDBJ whole genome shotgun (WGS) entry which is preliminary data.</text>
</comment>
<feature type="compositionally biased region" description="Polar residues" evidence="6">
    <location>
        <begin position="80"/>
        <end position="91"/>
    </location>
</feature>
<organism evidence="9 10">
    <name type="scientific">Tigriopus californicus</name>
    <name type="common">Marine copepod</name>
    <dbReference type="NCBI Taxonomy" id="6832"/>
    <lineage>
        <taxon>Eukaryota</taxon>
        <taxon>Metazoa</taxon>
        <taxon>Ecdysozoa</taxon>
        <taxon>Arthropoda</taxon>
        <taxon>Crustacea</taxon>
        <taxon>Multicrustacea</taxon>
        <taxon>Hexanauplia</taxon>
        <taxon>Copepoda</taxon>
        <taxon>Harpacticoida</taxon>
        <taxon>Harpacticidae</taxon>
        <taxon>Tigriopus</taxon>
    </lineage>
</organism>
<evidence type="ECO:0000313" key="9">
    <source>
        <dbReference type="EMBL" id="TRY63299.1"/>
    </source>
</evidence>
<feature type="signal peptide" evidence="7">
    <location>
        <begin position="1"/>
        <end position="21"/>
    </location>
</feature>
<keyword evidence="4" id="KW-1015">Disulfide bond</keyword>
<dbReference type="InterPro" id="IPR051940">
    <property type="entry name" value="Chitin_bind-dev_reg"/>
</dbReference>
<dbReference type="InterPro" id="IPR002557">
    <property type="entry name" value="Chitin-bd_dom"/>
</dbReference>
<accession>A0A553ND71</accession>
<keyword evidence="5" id="KW-0325">Glycoprotein</keyword>
<dbReference type="InterPro" id="IPR036508">
    <property type="entry name" value="Chitin-bd_dom_sf"/>
</dbReference>